<dbReference type="GO" id="GO:0005634">
    <property type="term" value="C:nucleus"/>
    <property type="evidence" value="ECO:0007669"/>
    <property type="project" value="UniProtKB-SubCell"/>
</dbReference>
<dbReference type="Proteomes" id="UP000824120">
    <property type="component" value="Chromosome 11"/>
</dbReference>
<reference evidence="12 13" key="1">
    <citation type="submission" date="2020-09" db="EMBL/GenBank/DDBJ databases">
        <title>De no assembly of potato wild relative species, Solanum commersonii.</title>
        <authorList>
            <person name="Cho K."/>
        </authorList>
    </citation>
    <scope>NUCLEOTIDE SEQUENCE [LARGE SCALE GENOMIC DNA]</scope>
    <source>
        <strain evidence="12">LZ3.2</strain>
        <tissue evidence="12">Leaf</tissue>
    </source>
</reference>
<dbReference type="EMBL" id="JACXVP010000011">
    <property type="protein sequence ID" value="KAG5578632.1"/>
    <property type="molecule type" value="Genomic_DNA"/>
</dbReference>
<evidence type="ECO:0000256" key="4">
    <source>
        <dbReference type="ARBA" id="ARBA00022771"/>
    </source>
</evidence>
<keyword evidence="4 9" id="KW-0863">Zinc-finger</keyword>
<dbReference type="Gene3D" id="3.30.160.60">
    <property type="entry name" value="Classic Zinc Finger"/>
    <property type="match status" value="1"/>
</dbReference>
<keyword evidence="13" id="KW-1185">Reference proteome</keyword>
<evidence type="ECO:0000256" key="10">
    <source>
        <dbReference type="SAM" id="MobiDB-lite"/>
    </source>
</evidence>
<evidence type="ECO:0000256" key="5">
    <source>
        <dbReference type="ARBA" id="ARBA00022833"/>
    </source>
</evidence>
<dbReference type="Pfam" id="PF13912">
    <property type="entry name" value="zf-C2H2_6"/>
    <property type="match status" value="1"/>
</dbReference>
<dbReference type="SUPFAM" id="SSF57667">
    <property type="entry name" value="beta-beta-alpha zinc fingers"/>
    <property type="match status" value="1"/>
</dbReference>
<evidence type="ECO:0000256" key="6">
    <source>
        <dbReference type="ARBA" id="ARBA00023015"/>
    </source>
</evidence>
<keyword evidence="5" id="KW-0862">Zinc</keyword>
<keyword evidence="6" id="KW-0805">Transcription regulation</keyword>
<organism evidence="12 13">
    <name type="scientific">Solanum commersonii</name>
    <name type="common">Commerson's wild potato</name>
    <name type="synonym">Commerson's nightshade</name>
    <dbReference type="NCBI Taxonomy" id="4109"/>
    <lineage>
        <taxon>Eukaryota</taxon>
        <taxon>Viridiplantae</taxon>
        <taxon>Streptophyta</taxon>
        <taxon>Embryophyta</taxon>
        <taxon>Tracheophyta</taxon>
        <taxon>Spermatophyta</taxon>
        <taxon>Magnoliopsida</taxon>
        <taxon>eudicotyledons</taxon>
        <taxon>Gunneridae</taxon>
        <taxon>Pentapetalae</taxon>
        <taxon>asterids</taxon>
        <taxon>lamiids</taxon>
        <taxon>Solanales</taxon>
        <taxon>Solanaceae</taxon>
        <taxon>Solanoideae</taxon>
        <taxon>Solaneae</taxon>
        <taxon>Solanum</taxon>
    </lineage>
</organism>
<dbReference type="PROSITE" id="PS50157">
    <property type="entry name" value="ZINC_FINGER_C2H2_2"/>
    <property type="match status" value="1"/>
</dbReference>
<keyword evidence="8" id="KW-0539">Nucleus</keyword>
<comment type="caution">
    <text evidence="12">The sequence shown here is derived from an EMBL/GenBank/DDBJ whole genome shotgun (WGS) entry which is preliminary data.</text>
</comment>
<feature type="domain" description="C2H2-type" evidence="11">
    <location>
        <begin position="26"/>
        <end position="53"/>
    </location>
</feature>
<sequence>MTSHKNRENKLIAMSNINIDSLSKKHICSICGEEFAIGQALGGHMRKHRDKLNQHEQKKTKTKTLEENSKSSERILFMDLNLTTNENTLMQGQFLFSCDCNFFLVY</sequence>
<evidence type="ECO:0000256" key="2">
    <source>
        <dbReference type="ARBA" id="ARBA00022723"/>
    </source>
</evidence>
<dbReference type="PANTHER" id="PTHR26374">
    <property type="entry name" value="ZINC FINGER PROTEIN ZAT5"/>
    <property type="match status" value="1"/>
</dbReference>
<dbReference type="OrthoDB" id="10418839at2759"/>
<gene>
    <name evidence="12" type="ORF">H5410_058766</name>
</gene>
<dbReference type="InterPro" id="IPR036236">
    <property type="entry name" value="Znf_C2H2_sf"/>
</dbReference>
<keyword evidence="3" id="KW-0677">Repeat</keyword>
<evidence type="ECO:0000313" key="12">
    <source>
        <dbReference type="EMBL" id="KAG5578632.1"/>
    </source>
</evidence>
<dbReference type="GO" id="GO:0008270">
    <property type="term" value="F:zinc ion binding"/>
    <property type="evidence" value="ECO:0007669"/>
    <property type="project" value="UniProtKB-KW"/>
</dbReference>
<evidence type="ECO:0000256" key="7">
    <source>
        <dbReference type="ARBA" id="ARBA00023163"/>
    </source>
</evidence>
<evidence type="ECO:0000259" key="11">
    <source>
        <dbReference type="PROSITE" id="PS50157"/>
    </source>
</evidence>
<comment type="subcellular location">
    <subcellularLocation>
        <location evidence="1">Nucleus</location>
    </subcellularLocation>
</comment>
<dbReference type="AlphaFoldDB" id="A0A9J5WUH2"/>
<evidence type="ECO:0000256" key="9">
    <source>
        <dbReference type="PROSITE-ProRule" id="PRU00042"/>
    </source>
</evidence>
<evidence type="ECO:0000256" key="8">
    <source>
        <dbReference type="ARBA" id="ARBA00023242"/>
    </source>
</evidence>
<dbReference type="InterPro" id="IPR013087">
    <property type="entry name" value="Znf_C2H2_type"/>
</dbReference>
<keyword evidence="7" id="KW-0804">Transcription</keyword>
<dbReference type="PROSITE" id="PS00028">
    <property type="entry name" value="ZINC_FINGER_C2H2_1"/>
    <property type="match status" value="1"/>
</dbReference>
<feature type="compositionally biased region" description="Basic and acidic residues" evidence="10">
    <location>
        <begin position="51"/>
        <end position="69"/>
    </location>
</feature>
<name>A0A9J5WUH2_SOLCO</name>
<accession>A0A9J5WUH2</accession>
<evidence type="ECO:0000256" key="3">
    <source>
        <dbReference type="ARBA" id="ARBA00022737"/>
    </source>
</evidence>
<dbReference type="PANTHER" id="PTHR26374:SF464">
    <property type="entry name" value="C2H2-TYPE DOMAIN-CONTAINING PROTEIN"/>
    <property type="match status" value="1"/>
</dbReference>
<evidence type="ECO:0000256" key="1">
    <source>
        <dbReference type="ARBA" id="ARBA00004123"/>
    </source>
</evidence>
<feature type="region of interest" description="Disordered" evidence="10">
    <location>
        <begin position="46"/>
        <end position="69"/>
    </location>
</feature>
<keyword evidence="2" id="KW-0479">Metal-binding</keyword>
<evidence type="ECO:0000313" key="13">
    <source>
        <dbReference type="Proteomes" id="UP000824120"/>
    </source>
</evidence>
<protein>
    <recommendedName>
        <fullName evidence="11">C2H2-type domain-containing protein</fullName>
    </recommendedName>
</protein>
<proteinExistence type="predicted"/>